<dbReference type="EMBL" id="CP021023">
    <property type="protein sequence ID" value="ARN57846.1"/>
    <property type="molecule type" value="Genomic_DNA"/>
</dbReference>
<dbReference type="AlphaFoldDB" id="A0A1W6LQ10"/>
<sequence length="505" mass="55862">MQEVIAVLDVGKTNKKIVLFDKRLNTLSVTKKAFPAVEQNGLLIETPDQVLSWLLDSLKLYSQKYHIAAISIAAHGAEAAFLDENGDFTVPPLSYTNSSSPGIIENFYQRFGSREQLHISTATPEVGDMVNLGKLVHFAQQKFPEQFKRTKRILPYPQYFVYKLTGKAVAEPTMLGCHTYLLDAQTRGYSSVVDGLGIREMLPEKISKSWDSPGKLLEGISREYSLPESCVVTSGIHDSNSSLLPYISSSEDDFVLNSTGTWCVAMRPSHKVELSEDQIGKMIFYNFDVFSNPVKTSIFMGGKEYQSYEMLFEKFSNQNSGSQPDDDVYLKVLEDGDKFILPSIVPGTGIFGESKGSVVEAGRAINYENLAADNCPDFFKDRKTAEAVLALSIAIQSSIAIRHTGFAEGDKIYVEGGFAENISYLTLLQRLLPSSEVYTTSMPQASSTGAAILALAAIEGIAPDELDININFQTRRVPQDDKLYLEGYLQKYLRLLENSQQGGAE</sequence>
<evidence type="ECO:0000259" key="4">
    <source>
        <dbReference type="Pfam" id="PF00370"/>
    </source>
</evidence>
<keyword evidence="3 6" id="KW-0418">Kinase</keyword>
<name>A0A1W6LQ10_9BACT</name>
<dbReference type="EC" id="2.7.1.51" evidence="6"/>
<dbReference type="GO" id="GO:0005829">
    <property type="term" value="C:cytosol"/>
    <property type="evidence" value="ECO:0007669"/>
    <property type="project" value="TreeGrafter"/>
</dbReference>
<evidence type="ECO:0000313" key="6">
    <source>
        <dbReference type="EMBL" id="ARN57846.1"/>
    </source>
</evidence>
<dbReference type="PANTHER" id="PTHR10196:SF57">
    <property type="entry name" value="XYLULOSE KINASE"/>
    <property type="match status" value="1"/>
</dbReference>
<proteinExistence type="inferred from homology"/>
<dbReference type="GO" id="GO:0005997">
    <property type="term" value="P:xylulose metabolic process"/>
    <property type="evidence" value="ECO:0007669"/>
    <property type="project" value="TreeGrafter"/>
</dbReference>
<dbReference type="InterPro" id="IPR018484">
    <property type="entry name" value="FGGY_N"/>
</dbReference>
<keyword evidence="2 6" id="KW-0808">Transferase</keyword>
<dbReference type="CDD" id="cd07772">
    <property type="entry name" value="ASKHA_NBD_FGGY_NaCK-like"/>
    <property type="match status" value="1"/>
</dbReference>
<evidence type="ECO:0000256" key="2">
    <source>
        <dbReference type="ARBA" id="ARBA00022679"/>
    </source>
</evidence>
<dbReference type="InterPro" id="IPR049382">
    <property type="entry name" value="FGGY_C_2"/>
</dbReference>
<dbReference type="Pfam" id="PF21546">
    <property type="entry name" value="FGGY_C_2"/>
    <property type="match status" value="1"/>
</dbReference>
<dbReference type="STRING" id="1941349.STSP1_02272"/>
<dbReference type="PANTHER" id="PTHR10196">
    <property type="entry name" value="SUGAR KINASE"/>
    <property type="match status" value="1"/>
</dbReference>
<dbReference type="SUPFAM" id="SSF53067">
    <property type="entry name" value="Actin-like ATPase domain"/>
    <property type="match status" value="2"/>
</dbReference>
<evidence type="ECO:0000313" key="7">
    <source>
        <dbReference type="Proteomes" id="UP000193334"/>
    </source>
</evidence>
<dbReference type="InterPro" id="IPR043129">
    <property type="entry name" value="ATPase_NBD"/>
</dbReference>
<evidence type="ECO:0000256" key="3">
    <source>
        <dbReference type="ARBA" id="ARBA00022777"/>
    </source>
</evidence>
<dbReference type="GO" id="GO:0004856">
    <property type="term" value="F:D-xylulokinase activity"/>
    <property type="evidence" value="ECO:0007669"/>
    <property type="project" value="TreeGrafter"/>
</dbReference>
<dbReference type="Pfam" id="PF00370">
    <property type="entry name" value="FGGY_N"/>
    <property type="match status" value="1"/>
</dbReference>
<dbReference type="KEGG" id="pbp:STSP1_02272"/>
<dbReference type="Gene3D" id="3.30.420.40">
    <property type="match status" value="2"/>
</dbReference>
<gene>
    <name evidence="6" type="primary">fucK</name>
    <name evidence="6" type="ORF">STSP1_02272</name>
</gene>
<organism evidence="6 7">
    <name type="scientific">Sedimentisphaera salicampi</name>
    <dbReference type="NCBI Taxonomy" id="1941349"/>
    <lineage>
        <taxon>Bacteria</taxon>
        <taxon>Pseudomonadati</taxon>
        <taxon>Planctomycetota</taxon>
        <taxon>Phycisphaerae</taxon>
        <taxon>Sedimentisphaerales</taxon>
        <taxon>Sedimentisphaeraceae</taxon>
        <taxon>Sedimentisphaera</taxon>
    </lineage>
</organism>
<evidence type="ECO:0000259" key="5">
    <source>
        <dbReference type="Pfam" id="PF21546"/>
    </source>
</evidence>
<feature type="domain" description="Carbohydrate kinase FGGY N-terminal" evidence="4">
    <location>
        <begin position="5"/>
        <end position="244"/>
    </location>
</feature>
<protein>
    <submittedName>
        <fullName evidence="6">L-fuculokinase</fullName>
        <ecNumber evidence="6">2.7.1.51</ecNumber>
    </submittedName>
</protein>
<dbReference type="RefSeq" id="WP_085756464.1">
    <property type="nucleotide sequence ID" value="NZ_CP021023.1"/>
</dbReference>
<keyword evidence="7" id="KW-1185">Reference proteome</keyword>
<dbReference type="GO" id="GO:0008737">
    <property type="term" value="F:L-fuculokinase activity"/>
    <property type="evidence" value="ECO:0007669"/>
    <property type="project" value="UniProtKB-EC"/>
</dbReference>
<accession>A0A1W6LQ10</accession>
<comment type="similarity">
    <text evidence="1">Belongs to the FGGY kinase family.</text>
</comment>
<evidence type="ECO:0000256" key="1">
    <source>
        <dbReference type="ARBA" id="ARBA00009156"/>
    </source>
</evidence>
<reference evidence="7" key="1">
    <citation type="submission" date="2017-04" db="EMBL/GenBank/DDBJ databases">
        <title>Comparative genomics and description of representatives of a novel lineage of planctomycetes thriving in anoxic sediments.</title>
        <authorList>
            <person name="Spring S."/>
            <person name="Bunk B."/>
            <person name="Sproer C."/>
        </authorList>
    </citation>
    <scope>NUCLEOTIDE SEQUENCE [LARGE SCALE GENOMIC DNA]</scope>
    <source>
        <strain evidence="7">ST-PulAB-D4</strain>
    </source>
</reference>
<dbReference type="Proteomes" id="UP000193334">
    <property type="component" value="Chromosome"/>
</dbReference>
<feature type="domain" description="Carbohydrate kinase FGGY C-terminal" evidence="5">
    <location>
        <begin position="253"/>
        <end position="454"/>
    </location>
</feature>